<dbReference type="GO" id="GO:0016298">
    <property type="term" value="F:lipase activity"/>
    <property type="evidence" value="ECO:0007669"/>
    <property type="project" value="InterPro"/>
</dbReference>
<feature type="binding site" evidence="5">
    <location>
        <position position="152"/>
    </location>
    <ligand>
        <name>Ca(2+)</name>
        <dbReference type="ChEBI" id="CHEBI:29108"/>
    </ligand>
</feature>
<evidence type="ECO:0000313" key="9">
    <source>
        <dbReference type="EMBL" id="CAF3783188.1"/>
    </source>
</evidence>
<feature type="active site" description="Charge relay system" evidence="4">
    <location>
        <position position="229"/>
    </location>
</feature>
<dbReference type="PIRSF" id="PIRSF000865">
    <property type="entry name" value="Lipoprotein_lipase_LIPH"/>
    <property type="match status" value="1"/>
</dbReference>
<reference evidence="8" key="1">
    <citation type="submission" date="2021-02" db="EMBL/GenBank/DDBJ databases">
        <authorList>
            <person name="Nowell W R."/>
        </authorList>
    </citation>
    <scope>NUCLEOTIDE SEQUENCE</scope>
</reference>
<evidence type="ECO:0000256" key="3">
    <source>
        <dbReference type="ARBA" id="ARBA00022525"/>
    </source>
</evidence>
<evidence type="ECO:0000313" key="10">
    <source>
        <dbReference type="Proteomes" id="UP000663829"/>
    </source>
</evidence>
<comment type="caution">
    <text evidence="8">The sequence shown here is derived from an EMBL/GenBank/DDBJ whole genome shotgun (WGS) entry which is preliminary data.</text>
</comment>
<dbReference type="SUPFAM" id="SSF49723">
    <property type="entry name" value="Lipase/lipooxygenase domain (PLAT/LH2 domain)"/>
    <property type="match status" value="1"/>
</dbReference>
<feature type="binding site" evidence="5">
    <location>
        <position position="157"/>
    </location>
    <ligand>
        <name>Ca(2+)</name>
        <dbReference type="ChEBI" id="CHEBI:29108"/>
    </ligand>
</feature>
<dbReference type="CDD" id="cd00707">
    <property type="entry name" value="Pancreat_lipase_like"/>
    <property type="match status" value="1"/>
</dbReference>
<dbReference type="PANTHER" id="PTHR11610:SF185">
    <property type="entry name" value="LD47264P"/>
    <property type="match status" value="1"/>
</dbReference>
<dbReference type="Pfam" id="PF00151">
    <property type="entry name" value="Lipase"/>
    <property type="match status" value="1"/>
</dbReference>
<dbReference type="GO" id="GO:0016042">
    <property type="term" value="P:lipid catabolic process"/>
    <property type="evidence" value="ECO:0007669"/>
    <property type="project" value="TreeGrafter"/>
</dbReference>
<dbReference type="InterPro" id="IPR029058">
    <property type="entry name" value="AB_hydrolase_fold"/>
</dbReference>
<feature type="active site" description="Nucleophile" evidence="4">
    <location>
        <position position="115"/>
    </location>
</feature>
<evidence type="ECO:0000256" key="5">
    <source>
        <dbReference type="PIRSR" id="PIRSR000865-2"/>
    </source>
</evidence>
<evidence type="ECO:0000313" key="8">
    <source>
        <dbReference type="EMBL" id="CAF1011749.1"/>
    </source>
</evidence>
<evidence type="ECO:0000259" key="7">
    <source>
        <dbReference type="Pfam" id="PF00151"/>
    </source>
</evidence>
<dbReference type="GO" id="GO:0005615">
    <property type="term" value="C:extracellular space"/>
    <property type="evidence" value="ECO:0007669"/>
    <property type="project" value="TreeGrafter"/>
</dbReference>
<dbReference type="AlphaFoldDB" id="A0A814HLF6"/>
<dbReference type="InterPro" id="IPR013818">
    <property type="entry name" value="Lipase"/>
</dbReference>
<evidence type="ECO:0000256" key="4">
    <source>
        <dbReference type="PIRSR" id="PIRSR000865-1"/>
    </source>
</evidence>
<dbReference type="PRINTS" id="PR00821">
    <property type="entry name" value="TAGLIPASE"/>
</dbReference>
<dbReference type="Proteomes" id="UP000663829">
    <property type="component" value="Unassembled WGS sequence"/>
</dbReference>
<dbReference type="Gene3D" id="2.60.60.20">
    <property type="entry name" value="PLAT/LH2 domain"/>
    <property type="match status" value="1"/>
</dbReference>
<evidence type="ECO:0000256" key="1">
    <source>
        <dbReference type="ARBA" id="ARBA00004613"/>
    </source>
</evidence>
<keyword evidence="10" id="KW-1185">Reference proteome</keyword>
<feature type="active site" description="Charge relay system" evidence="4">
    <location>
        <position position="138"/>
    </location>
</feature>
<accession>A0A814HLF6</accession>
<dbReference type="InterPro" id="IPR033906">
    <property type="entry name" value="Lipase_N"/>
</dbReference>
<dbReference type="EMBL" id="CAJNOQ010003425">
    <property type="protein sequence ID" value="CAF1011749.1"/>
    <property type="molecule type" value="Genomic_DNA"/>
</dbReference>
<dbReference type="OrthoDB" id="199913at2759"/>
<dbReference type="EMBL" id="CAJOBC010003427">
    <property type="protein sequence ID" value="CAF3783188.1"/>
    <property type="molecule type" value="Genomic_DNA"/>
</dbReference>
<keyword evidence="5" id="KW-0479">Metal-binding</keyword>
<dbReference type="SUPFAM" id="SSF53474">
    <property type="entry name" value="alpha/beta-Hydrolases"/>
    <property type="match status" value="1"/>
</dbReference>
<evidence type="ECO:0000256" key="2">
    <source>
        <dbReference type="ARBA" id="ARBA00010701"/>
    </source>
</evidence>
<evidence type="ECO:0000256" key="6">
    <source>
        <dbReference type="RuleBase" id="RU004262"/>
    </source>
</evidence>
<dbReference type="Gene3D" id="3.40.50.1820">
    <property type="entry name" value="alpha/beta hydrolase"/>
    <property type="match status" value="1"/>
</dbReference>
<gene>
    <name evidence="8" type="ORF">GPM918_LOCUS14303</name>
    <name evidence="9" type="ORF">SRO942_LOCUS14307</name>
</gene>
<dbReference type="InterPro" id="IPR036392">
    <property type="entry name" value="PLAT/LH2_dom_sf"/>
</dbReference>
<dbReference type="PANTHER" id="PTHR11610">
    <property type="entry name" value="LIPASE"/>
    <property type="match status" value="1"/>
</dbReference>
<dbReference type="InterPro" id="IPR000734">
    <property type="entry name" value="TAG_lipase"/>
</dbReference>
<proteinExistence type="inferred from homology"/>
<feature type="binding site" evidence="5">
    <location>
        <position position="154"/>
    </location>
    <ligand>
        <name>Ca(2+)</name>
        <dbReference type="ChEBI" id="CHEBI:29108"/>
    </ligand>
</feature>
<name>A0A814HLF6_9BILA</name>
<comment type="subcellular location">
    <subcellularLocation>
        <location evidence="1">Secreted</location>
    </subcellularLocation>
</comment>
<organism evidence="8 10">
    <name type="scientific">Didymodactylos carnosus</name>
    <dbReference type="NCBI Taxonomy" id="1234261"/>
    <lineage>
        <taxon>Eukaryota</taxon>
        <taxon>Metazoa</taxon>
        <taxon>Spiralia</taxon>
        <taxon>Gnathifera</taxon>
        <taxon>Rotifera</taxon>
        <taxon>Eurotatoria</taxon>
        <taxon>Bdelloidea</taxon>
        <taxon>Philodinida</taxon>
        <taxon>Philodinidae</taxon>
        <taxon>Didymodactylos</taxon>
    </lineage>
</organism>
<keyword evidence="3" id="KW-0964">Secreted</keyword>
<dbReference type="GO" id="GO:0046872">
    <property type="term" value="F:metal ion binding"/>
    <property type="evidence" value="ECO:0007669"/>
    <property type="project" value="UniProtKB-KW"/>
</dbReference>
<dbReference type="Proteomes" id="UP000681722">
    <property type="component" value="Unassembled WGS sequence"/>
</dbReference>
<feature type="domain" description="Lipase" evidence="7">
    <location>
        <begin position="27"/>
        <end position="294"/>
    </location>
</feature>
<dbReference type="GO" id="GO:0052689">
    <property type="term" value="F:carboxylic ester hydrolase activity"/>
    <property type="evidence" value="ECO:0007669"/>
    <property type="project" value="InterPro"/>
</dbReference>
<sequence length="408" mass="45277">MHLLLSCVRQTRWTGEEIHRATGLGTWNVSKPTKFFIHGYLDHGTPPWWIEMKNALLDVEDCNVIITDWSKGNRSPYTKASSNAQVVGAEIALLINHMTNQFAAKASDFHLIGHSLGAQVAGYAGERIFGLGRITGLDPAGPYFEKTDPSVRLDPTDALFADVIHTDGANNFLLGLGTLQPFGHVDFYPNGGLDQPKCPKTSAKLMQTILYETGIMDLNGFVETALCSHMMAVYLFTDSIRDKCPYLAYACTNYDDFRSSKCSLSCEDGHCNRLGYYASSKGAQGSLYLVTQDTNALQFCYYAQTRGQIVIMLSGTLQTASMIFDNDETTFKRGGTVTRFIPLTADIGQLQYVDVSFKRTDNWLSASLYSPIWNFEKLTMLDGNHQQILSYCPTNSLHTGTSVRFTVC</sequence>
<protein>
    <recommendedName>
        <fullName evidence="7">Lipase domain-containing protein</fullName>
    </recommendedName>
</protein>
<comment type="similarity">
    <text evidence="2 6">Belongs to the AB hydrolase superfamily. Lipase family.</text>
</comment>
<dbReference type="InterPro" id="IPR016272">
    <property type="entry name" value="Lipase_LIPH"/>
</dbReference>
<keyword evidence="5" id="KW-0106">Calcium</keyword>